<dbReference type="GO" id="GO:0034727">
    <property type="term" value="P:piecemeal microautophagy of the nucleus"/>
    <property type="evidence" value="ECO:0007669"/>
    <property type="project" value="TreeGrafter"/>
</dbReference>
<feature type="compositionally biased region" description="Polar residues" evidence="11">
    <location>
        <begin position="49"/>
        <end position="71"/>
    </location>
</feature>
<dbReference type="GO" id="GO:0019786">
    <property type="term" value="F:protein-phosphatidylethanolamide deconjugating activity"/>
    <property type="evidence" value="ECO:0007669"/>
    <property type="project" value="InterPro"/>
</dbReference>
<evidence type="ECO:0000256" key="5">
    <source>
        <dbReference type="ARBA" id="ARBA00022801"/>
    </source>
</evidence>
<feature type="compositionally biased region" description="Low complexity" evidence="11">
    <location>
        <begin position="14"/>
        <end position="34"/>
    </location>
</feature>
<dbReference type="GO" id="GO:0005634">
    <property type="term" value="C:nucleus"/>
    <property type="evidence" value="ECO:0007669"/>
    <property type="project" value="UniProtKB-SubCell"/>
</dbReference>
<dbReference type="InterPro" id="IPR005078">
    <property type="entry name" value="Peptidase_C54"/>
</dbReference>
<evidence type="ECO:0000256" key="10">
    <source>
        <dbReference type="RuleBase" id="RU363115"/>
    </source>
</evidence>
<evidence type="ECO:0000256" key="1">
    <source>
        <dbReference type="ARBA" id="ARBA00010958"/>
    </source>
</evidence>
<evidence type="ECO:0000256" key="3">
    <source>
        <dbReference type="ARBA" id="ARBA00022490"/>
    </source>
</evidence>
<dbReference type="EC" id="3.4.22.-" evidence="10"/>
<sequence>MSTALEASHDPSVDTDSPAPTTTTTSSSVALATTQPSSSTAWGEKAGASSPSQSTSAETQEPSVATTTTTSHAKEQKGRSEDKLLWQDQLRPVACDGVDNSSAPAENKHEQAQPPRLGGTQGATVSQPAPSLSLVSSSSTTSCSSEGNSTSSGSAAEAQGTETASDAVTGTSSADSPPVSASASRAGSRFSMNLASVGLTHANGERAVDMAQDLKKNVVNLWNTWFPTPSSTLASVGAGASGSSSEPLSSAAPLRSSTFSGSHTLSHHHIQSPRQPVAERPAKTVRMNSTSVLSSLGNSSSGPNASATTSSASFSTDPSSTTLASSSSKHTRRRSNSASNRSKSPSLLAGLRSSTPHEDQEPTIEAASAPTSQSSQPRSNSPMYLMGKLYPPSPTQWIDFQHDFTKGLIWCTYRHSYAPIRPSSFSTDIISWFFDDMTSRSPFSVHRIALLGKQLGKNIGEWFGPSTTSQVIKALVDNYPESGLSVYVTTDGVIYKDQVEQTATMKGRSPFGNVLILATIRLGIDKVNPVYHNAVKATFELPQSLGIAGGRPSSSYYFVGYQDNDLFYLDPHHSRCMVEIKDLNQYTEENLATYHCDTIRKIDIGSVDPSMLIAFYCRDRAEFDVFCSQVQAMNELLKGDLTAAGQSMSAIIGIGERAPVYDSGDDMEGHLLTVADEEDEDLELVL</sequence>
<feature type="compositionally biased region" description="Low complexity" evidence="11">
    <location>
        <begin position="172"/>
        <end position="186"/>
    </location>
</feature>
<comment type="caution">
    <text evidence="13">The sequence shown here is derived from an EMBL/GenBank/DDBJ whole genome shotgun (WGS) entry which is preliminary data.</text>
</comment>
<comment type="subcellular location">
    <subcellularLocation>
        <location evidence="10">Nucleus</location>
    </subcellularLocation>
    <subcellularLocation>
        <location evidence="10">Cytoplasm</location>
    </subcellularLocation>
</comment>
<feature type="compositionally biased region" description="Low complexity" evidence="11">
    <location>
        <begin position="234"/>
        <end position="257"/>
    </location>
</feature>
<keyword evidence="5 10" id="KW-0378">Hydrolase</keyword>
<dbReference type="EMBL" id="JAAAJB010000109">
    <property type="protein sequence ID" value="KAG0265737.1"/>
    <property type="molecule type" value="Genomic_DNA"/>
</dbReference>
<keyword evidence="14" id="KW-1185">Reference proteome</keyword>
<keyword evidence="2" id="KW-0813">Transport</keyword>
<dbReference type="GO" id="GO:0004197">
    <property type="term" value="F:cysteine-type endopeptidase activity"/>
    <property type="evidence" value="ECO:0007669"/>
    <property type="project" value="TreeGrafter"/>
</dbReference>
<evidence type="ECO:0000256" key="11">
    <source>
        <dbReference type="SAM" id="MobiDB-lite"/>
    </source>
</evidence>
<keyword evidence="8" id="KW-0072">Autophagy</keyword>
<dbReference type="AlphaFoldDB" id="A0A9P6QGF6"/>
<dbReference type="GO" id="GO:0000045">
    <property type="term" value="P:autophagosome assembly"/>
    <property type="evidence" value="ECO:0007669"/>
    <property type="project" value="TreeGrafter"/>
</dbReference>
<evidence type="ECO:0000256" key="6">
    <source>
        <dbReference type="ARBA" id="ARBA00022807"/>
    </source>
</evidence>
<evidence type="ECO:0000313" key="13">
    <source>
        <dbReference type="EMBL" id="KAG0265737.1"/>
    </source>
</evidence>
<dbReference type="SUPFAM" id="SSF54001">
    <property type="entry name" value="Cysteine proteinases"/>
    <property type="match status" value="1"/>
</dbReference>
<name>A0A9P6QGF6_9FUNG</name>
<dbReference type="InterPro" id="IPR038765">
    <property type="entry name" value="Papain-like_cys_pep_sf"/>
</dbReference>
<feature type="domain" description="Peptidase C54 catalytic" evidence="12">
    <location>
        <begin position="427"/>
        <end position="628"/>
    </location>
</feature>
<feature type="compositionally biased region" description="Basic and acidic residues" evidence="11">
    <location>
        <begin position="72"/>
        <end position="85"/>
    </location>
</feature>
<organism evidence="13 14">
    <name type="scientific">Actinomortierella ambigua</name>
    <dbReference type="NCBI Taxonomy" id="1343610"/>
    <lineage>
        <taxon>Eukaryota</taxon>
        <taxon>Fungi</taxon>
        <taxon>Fungi incertae sedis</taxon>
        <taxon>Mucoromycota</taxon>
        <taxon>Mortierellomycotina</taxon>
        <taxon>Mortierellomycetes</taxon>
        <taxon>Mortierellales</taxon>
        <taxon>Mortierellaceae</taxon>
        <taxon>Actinomortierella</taxon>
    </lineage>
</organism>
<protein>
    <recommendedName>
        <fullName evidence="10">Cysteine protease</fullName>
        <ecNumber evidence="10">3.4.22.-</ecNumber>
    </recommendedName>
</protein>
<feature type="compositionally biased region" description="Low complexity" evidence="11">
    <location>
        <begin position="366"/>
        <end position="379"/>
    </location>
</feature>
<accession>A0A9P6QGF6</accession>
<comment type="function">
    <text evidence="10">Required for selective autophagic degradation of the nucleus (nucleophagy) as well as for mitophagy which contributes to regulate mitochondrial quantity and quality by eliminating the mitochondria to a basal level to fulfill cellular energy requirements and preventing excess ROS production.</text>
</comment>
<comment type="catalytic activity">
    <reaction evidence="9">
        <text>[protein]-C-terminal L-amino acid-glycyl-phosphatidylethanolamide + H2O = [protein]-C-terminal L-amino acid-glycine + a 1,2-diacyl-sn-glycero-3-phosphoethanolamine</text>
        <dbReference type="Rhea" id="RHEA:67548"/>
        <dbReference type="Rhea" id="RHEA-COMP:17323"/>
        <dbReference type="Rhea" id="RHEA-COMP:17324"/>
        <dbReference type="ChEBI" id="CHEBI:15377"/>
        <dbReference type="ChEBI" id="CHEBI:64612"/>
        <dbReference type="ChEBI" id="CHEBI:172940"/>
        <dbReference type="ChEBI" id="CHEBI:172941"/>
    </reaction>
    <physiologicalReaction direction="left-to-right" evidence="9">
        <dbReference type="Rhea" id="RHEA:67549"/>
    </physiologicalReaction>
</comment>
<dbReference type="PANTHER" id="PTHR22624:SF49">
    <property type="entry name" value="CYSTEINE PROTEASE"/>
    <property type="match status" value="1"/>
</dbReference>
<dbReference type="GO" id="GO:0000423">
    <property type="term" value="P:mitophagy"/>
    <property type="evidence" value="ECO:0007669"/>
    <property type="project" value="TreeGrafter"/>
</dbReference>
<feature type="compositionally biased region" description="Low complexity" evidence="11">
    <location>
        <begin position="289"/>
        <end position="328"/>
    </location>
</feature>
<evidence type="ECO:0000259" key="12">
    <source>
        <dbReference type="Pfam" id="PF03416"/>
    </source>
</evidence>
<evidence type="ECO:0000256" key="7">
    <source>
        <dbReference type="ARBA" id="ARBA00022927"/>
    </source>
</evidence>
<feature type="region of interest" description="Disordered" evidence="11">
    <location>
        <begin position="1"/>
        <end position="186"/>
    </location>
</feature>
<comment type="similarity">
    <text evidence="1 10">Belongs to the peptidase C54 family.</text>
</comment>
<evidence type="ECO:0000256" key="4">
    <source>
        <dbReference type="ARBA" id="ARBA00022670"/>
    </source>
</evidence>
<gene>
    <name evidence="13" type="primary">ATG4</name>
    <name evidence="13" type="ORF">DFQ27_000388</name>
</gene>
<evidence type="ECO:0000256" key="8">
    <source>
        <dbReference type="ARBA" id="ARBA00023006"/>
    </source>
</evidence>
<dbReference type="GO" id="GO:0035973">
    <property type="term" value="P:aggrephagy"/>
    <property type="evidence" value="ECO:0007669"/>
    <property type="project" value="TreeGrafter"/>
</dbReference>
<evidence type="ECO:0000256" key="9">
    <source>
        <dbReference type="ARBA" id="ARBA00029362"/>
    </source>
</evidence>
<feature type="region of interest" description="Disordered" evidence="11">
    <location>
        <begin position="234"/>
        <end position="386"/>
    </location>
</feature>
<dbReference type="GO" id="GO:0005737">
    <property type="term" value="C:cytoplasm"/>
    <property type="evidence" value="ECO:0007669"/>
    <property type="project" value="UniProtKB-SubCell"/>
</dbReference>
<dbReference type="OrthoDB" id="2960936at2759"/>
<proteinExistence type="inferred from homology"/>
<evidence type="ECO:0000256" key="2">
    <source>
        <dbReference type="ARBA" id="ARBA00022448"/>
    </source>
</evidence>
<evidence type="ECO:0000313" key="14">
    <source>
        <dbReference type="Proteomes" id="UP000807716"/>
    </source>
</evidence>
<dbReference type="InterPro" id="IPR046792">
    <property type="entry name" value="Peptidase_C54_cat"/>
</dbReference>
<keyword evidence="7" id="KW-0653">Protein transport</keyword>
<keyword evidence="3 10" id="KW-0963">Cytoplasm</keyword>
<keyword evidence="10" id="KW-0539">Nucleus</keyword>
<feature type="compositionally biased region" description="Low complexity" evidence="11">
    <location>
        <begin position="336"/>
        <end position="346"/>
    </location>
</feature>
<keyword evidence="6" id="KW-0788">Thiol protease</keyword>
<feature type="compositionally biased region" description="Low complexity" evidence="11">
    <location>
        <begin position="131"/>
        <end position="154"/>
    </location>
</feature>
<dbReference type="GO" id="GO:0015031">
    <property type="term" value="P:protein transport"/>
    <property type="evidence" value="ECO:0007669"/>
    <property type="project" value="UniProtKB-KW"/>
</dbReference>
<dbReference type="Proteomes" id="UP000807716">
    <property type="component" value="Unassembled WGS sequence"/>
</dbReference>
<keyword evidence="4 10" id="KW-0645">Protease</keyword>
<reference evidence="13" key="1">
    <citation type="journal article" date="2020" name="Fungal Divers.">
        <title>Resolving the Mortierellaceae phylogeny through synthesis of multi-gene phylogenetics and phylogenomics.</title>
        <authorList>
            <person name="Vandepol N."/>
            <person name="Liber J."/>
            <person name="Desiro A."/>
            <person name="Na H."/>
            <person name="Kennedy M."/>
            <person name="Barry K."/>
            <person name="Grigoriev I.V."/>
            <person name="Miller A.N."/>
            <person name="O'Donnell K."/>
            <person name="Stajich J.E."/>
            <person name="Bonito G."/>
        </authorList>
    </citation>
    <scope>NUCLEOTIDE SEQUENCE</scope>
    <source>
        <strain evidence="13">BC1065</strain>
    </source>
</reference>
<feature type="compositionally biased region" description="Polar residues" evidence="11">
    <location>
        <begin position="160"/>
        <end position="171"/>
    </location>
</feature>
<dbReference type="GO" id="GO:0016485">
    <property type="term" value="P:protein processing"/>
    <property type="evidence" value="ECO:0007669"/>
    <property type="project" value="TreeGrafter"/>
</dbReference>
<dbReference type="Pfam" id="PF03416">
    <property type="entry name" value="Peptidase_C54"/>
    <property type="match status" value="1"/>
</dbReference>
<dbReference type="PANTHER" id="PTHR22624">
    <property type="entry name" value="CYSTEINE PROTEASE ATG4"/>
    <property type="match status" value="1"/>
</dbReference>